<dbReference type="Gene3D" id="3.40.190.290">
    <property type="match status" value="1"/>
</dbReference>
<comment type="similarity">
    <text evidence="1">Belongs to the LysR transcriptional regulatory family.</text>
</comment>
<dbReference type="SUPFAM" id="SSF46785">
    <property type="entry name" value="Winged helix' DNA-binding domain"/>
    <property type="match status" value="1"/>
</dbReference>
<keyword evidence="2" id="KW-0805">Transcription regulation</keyword>
<sequence length="356" mass="37164">MGPTRFSASSSPRHWDCRSEREVATIELQQLRYFVAVAEAQSISGAGTTLDVTQSTISQSVHALEKELGALLFHRTGRGMTLTSAGHGLLGPARRILRETRQAEAAVSAEPRRSAPRLDIAALPPTLNGPLAEVLAAFLRSNPGTVVHVHELGSEQEAAEVLASGTAEVVATRLPLDIGRTGDRLATLPLGTYDVYVAHPPSPGEEPATTGHEPPIGLTELHDVPLVLMPPRPILSAGMEAMIEESGPHLVRRAVVGQRETRTAWMLEGIAATLLGSRRAVEAARCGARLAPLRGVTDLTVGLAWDPRTTSPVARLFVASAHAATTRSPAAPGPPASTAPGDGPVQPGGTPAGPGT</sequence>
<dbReference type="CDD" id="cd05466">
    <property type="entry name" value="PBP2_LTTR_substrate"/>
    <property type="match status" value="1"/>
</dbReference>
<dbReference type="InterPro" id="IPR000847">
    <property type="entry name" value="LysR_HTH_N"/>
</dbReference>
<organism evidence="7 8">
    <name type="scientific">Thermomonospora echinospora</name>
    <dbReference type="NCBI Taxonomy" id="1992"/>
    <lineage>
        <taxon>Bacteria</taxon>
        <taxon>Bacillati</taxon>
        <taxon>Actinomycetota</taxon>
        <taxon>Actinomycetes</taxon>
        <taxon>Streptosporangiales</taxon>
        <taxon>Thermomonosporaceae</taxon>
        <taxon>Thermomonospora</taxon>
    </lineage>
</organism>
<keyword evidence="8" id="KW-1185">Reference proteome</keyword>
<accession>A0A1H6DLZ8</accession>
<proteinExistence type="inferred from homology"/>
<dbReference type="Proteomes" id="UP000236723">
    <property type="component" value="Unassembled WGS sequence"/>
</dbReference>
<evidence type="ECO:0000256" key="2">
    <source>
        <dbReference type="ARBA" id="ARBA00023015"/>
    </source>
</evidence>
<dbReference type="PANTHER" id="PTHR30346">
    <property type="entry name" value="TRANSCRIPTIONAL DUAL REGULATOR HCAR-RELATED"/>
    <property type="match status" value="1"/>
</dbReference>
<evidence type="ECO:0000313" key="8">
    <source>
        <dbReference type="Proteomes" id="UP000236723"/>
    </source>
</evidence>
<dbReference type="AlphaFoldDB" id="A0A1H6DLZ8"/>
<gene>
    <name evidence="7" type="ORF">SAMN04489712_11927</name>
</gene>
<evidence type="ECO:0000256" key="4">
    <source>
        <dbReference type="ARBA" id="ARBA00023163"/>
    </source>
</evidence>
<dbReference type="PANTHER" id="PTHR30346:SF0">
    <property type="entry name" value="HCA OPERON TRANSCRIPTIONAL ACTIVATOR HCAR"/>
    <property type="match status" value="1"/>
</dbReference>
<evidence type="ECO:0000256" key="3">
    <source>
        <dbReference type="ARBA" id="ARBA00023125"/>
    </source>
</evidence>
<evidence type="ECO:0000259" key="6">
    <source>
        <dbReference type="PROSITE" id="PS50931"/>
    </source>
</evidence>
<dbReference type="GO" id="GO:0032993">
    <property type="term" value="C:protein-DNA complex"/>
    <property type="evidence" value="ECO:0007669"/>
    <property type="project" value="TreeGrafter"/>
</dbReference>
<evidence type="ECO:0000313" key="7">
    <source>
        <dbReference type="EMBL" id="SEG86228.1"/>
    </source>
</evidence>
<dbReference type="PROSITE" id="PS50931">
    <property type="entry name" value="HTH_LYSR"/>
    <property type="match status" value="1"/>
</dbReference>
<dbReference type="Gene3D" id="1.10.10.10">
    <property type="entry name" value="Winged helix-like DNA-binding domain superfamily/Winged helix DNA-binding domain"/>
    <property type="match status" value="1"/>
</dbReference>
<dbReference type="PRINTS" id="PR00039">
    <property type="entry name" value="HTHLYSR"/>
</dbReference>
<keyword evidence="3 7" id="KW-0238">DNA-binding</keyword>
<dbReference type="InterPro" id="IPR005119">
    <property type="entry name" value="LysR_subst-bd"/>
</dbReference>
<dbReference type="GO" id="GO:0003700">
    <property type="term" value="F:DNA-binding transcription factor activity"/>
    <property type="evidence" value="ECO:0007669"/>
    <property type="project" value="InterPro"/>
</dbReference>
<dbReference type="RefSeq" id="WP_103942770.1">
    <property type="nucleotide sequence ID" value="NZ_FNVO01000019.1"/>
</dbReference>
<dbReference type="Pfam" id="PF03466">
    <property type="entry name" value="LysR_substrate"/>
    <property type="match status" value="1"/>
</dbReference>
<dbReference type="OrthoDB" id="3181812at2"/>
<feature type="domain" description="HTH lysR-type" evidence="6">
    <location>
        <begin position="26"/>
        <end position="83"/>
    </location>
</feature>
<dbReference type="EMBL" id="FNVO01000019">
    <property type="protein sequence ID" value="SEG86228.1"/>
    <property type="molecule type" value="Genomic_DNA"/>
</dbReference>
<name>A0A1H6DLZ8_9ACTN</name>
<evidence type="ECO:0000256" key="1">
    <source>
        <dbReference type="ARBA" id="ARBA00009437"/>
    </source>
</evidence>
<protein>
    <submittedName>
        <fullName evidence="7">DNA-binding transcriptional regulator, LysR family</fullName>
    </submittedName>
</protein>
<dbReference type="InterPro" id="IPR036388">
    <property type="entry name" value="WH-like_DNA-bd_sf"/>
</dbReference>
<evidence type="ECO:0000256" key="5">
    <source>
        <dbReference type="SAM" id="MobiDB-lite"/>
    </source>
</evidence>
<dbReference type="SUPFAM" id="SSF53850">
    <property type="entry name" value="Periplasmic binding protein-like II"/>
    <property type="match status" value="1"/>
</dbReference>
<feature type="region of interest" description="Disordered" evidence="5">
    <location>
        <begin position="325"/>
        <end position="356"/>
    </location>
</feature>
<dbReference type="InterPro" id="IPR036390">
    <property type="entry name" value="WH_DNA-bd_sf"/>
</dbReference>
<dbReference type="GO" id="GO:0003677">
    <property type="term" value="F:DNA binding"/>
    <property type="evidence" value="ECO:0007669"/>
    <property type="project" value="UniProtKB-KW"/>
</dbReference>
<keyword evidence="4" id="KW-0804">Transcription</keyword>
<dbReference type="FunFam" id="1.10.10.10:FF:000001">
    <property type="entry name" value="LysR family transcriptional regulator"/>
    <property type="match status" value="1"/>
</dbReference>
<reference evidence="8" key="1">
    <citation type="submission" date="2016-10" db="EMBL/GenBank/DDBJ databases">
        <authorList>
            <person name="Varghese N."/>
            <person name="Submissions S."/>
        </authorList>
    </citation>
    <scope>NUCLEOTIDE SEQUENCE [LARGE SCALE GENOMIC DNA]</scope>
    <source>
        <strain evidence="8">DSM 43163</strain>
    </source>
</reference>
<dbReference type="Pfam" id="PF00126">
    <property type="entry name" value="HTH_1"/>
    <property type="match status" value="1"/>
</dbReference>